<keyword evidence="1" id="KW-0175">Coiled coil</keyword>
<dbReference type="STRING" id="389348.PNK_1514"/>
<dbReference type="Proteomes" id="UP000069902">
    <property type="component" value="Chromosome cPNK"/>
</dbReference>
<dbReference type="InterPro" id="IPR006553">
    <property type="entry name" value="Leu-rich_rpt_Cys-con_subtyp"/>
</dbReference>
<dbReference type="InterPro" id="IPR050648">
    <property type="entry name" value="F-box_LRR-repeat"/>
</dbReference>
<protein>
    <submittedName>
        <fullName evidence="2">Uncharacterized protein</fullName>
    </submittedName>
</protein>
<dbReference type="InterPro" id="IPR032675">
    <property type="entry name" value="LRR_dom_sf"/>
</dbReference>
<dbReference type="RefSeq" id="WP_059061277.1">
    <property type="nucleotide sequence ID" value="NZ_LN879502.1"/>
</dbReference>
<keyword evidence="3" id="KW-1185">Reference proteome</keyword>
<dbReference type="GO" id="GO:0005737">
    <property type="term" value="C:cytoplasm"/>
    <property type="evidence" value="ECO:0007669"/>
    <property type="project" value="TreeGrafter"/>
</dbReference>
<reference evidence="3" key="1">
    <citation type="submission" date="2015-09" db="EMBL/GenBank/DDBJ databases">
        <authorList>
            <person name="Bertelli C."/>
        </authorList>
    </citation>
    <scope>NUCLEOTIDE SEQUENCE [LARGE SCALE GENOMIC DNA]</scope>
    <source>
        <strain evidence="3">KNic</strain>
    </source>
</reference>
<dbReference type="SUPFAM" id="SSF52047">
    <property type="entry name" value="RNI-like"/>
    <property type="match status" value="1"/>
</dbReference>
<organism evidence="2 3">
    <name type="scientific">Candidatus Protochlamydia naegleriophila</name>
    <dbReference type="NCBI Taxonomy" id="389348"/>
    <lineage>
        <taxon>Bacteria</taxon>
        <taxon>Pseudomonadati</taxon>
        <taxon>Chlamydiota</taxon>
        <taxon>Chlamydiia</taxon>
        <taxon>Parachlamydiales</taxon>
        <taxon>Parachlamydiaceae</taxon>
        <taxon>Candidatus Protochlamydia</taxon>
    </lineage>
</organism>
<dbReference type="Gene3D" id="3.80.10.10">
    <property type="entry name" value="Ribonuclease Inhibitor"/>
    <property type="match status" value="2"/>
</dbReference>
<dbReference type="KEGG" id="pnl:PNK_1514"/>
<accession>A0A0U5JEA6</accession>
<dbReference type="PANTHER" id="PTHR13382">
    <property type="entry name" value="MITOCHONDRIAL ATP SYNTHASE COUPLING FACTOR B"/>
    <property type="match status" value="1"/>
</dbReference>
<sequence>MTSPLQSMHLVFAEVNTNHTYLGVSEGTRELIATPNKTQQLKNVYAIAQLQVIRLLDADTSPIAEKISHLHELERDGNDSFLRYSLKAKTWSRRFLKGLEYYAPRFLKVILPTIFANGIRAAEVETELAYLAFKDLLRRSIIDLTGQTPQRPHQVRPTPQALPPLTFENEQPRLPPVTDLPNLFAPEANLENLTPDELDLIDSQLMAHILEMSEREYNLTNQALATPRPIPNPVAQEDGTVTQREDGTVTQAEEAVQQGPDLNQLVTALDRVRELKRRLAEEAVDERARRLGQQVTINAQARLTQRKETAIDKARAEITKLIDRLNATSQTPLSFEKFRSSLIKLEYQLNTLYNLSPNLNKEQFLRSVGMDNSLIAVFLNNSLSSIFFNGRFNEIVTLLNPTSWGQAYEEASKQSYVQIIVRKTIGTAFLTFHKDGKSYRESEAKNYNGQIRFNLKDLEITKEFLTTNAATCRPYSLEIEFSEEEVLTPELFAQLLELTNRVPDVTLKGISEIDFAAMNISAEDEKNMIENLSKFSFSNLRSITLANHDKSSIAPEHFSNLLQLCPTPDLMKACLLACSEPKKIDLPQVLLADKHVNLSGYPFDLVGHLLSQMTDMEFLTLDQEEITSAFLAQMHEQGYLNSLQGLKISDCSNLTTDALFTLTALPSLTLLEAPNFSQGTRPLSELPKFSNPFKISLFYTQSDLTRSLALSLYTGLSMWATRFQIPLARSGVAEVFAPHHLVLDPHSVACWLHKGDYRHLQPQAAIQTIVADNSALLNDDNVVEFLQKFPNLQELSLHNCPGITNAGVKALLEACPQLKKIDLTSCLGITDEFLLENHSLLQQCAELKLDLSDTSISLDVANIFREELNGRIAFEVKSLKIRNEELTDDDALERILNAQALNRLHRIDLEDCTNLTDAALEKLLERLNADQRQEENGLWQENPQRLNIAILNLKGCTAITDKAFDGVEFEGKITPKILNSLSQVAVGQTKVTRNPSLLLASLYPRIVFQEELAPLMTALAIDEQLEACEFMAGHVQNQMAATSYVNNRIALELFVEETDGRRAFEVLRKPIDVQADLFKDFTLSFSMTEESVRTPAIQTYQELLYSQSGHFRQQMRAGGEMAGSTSVDLINQNATVLAVRAIIDLMHGKDIYQQLDWKTAGQAAELASEANLQLSAVHYKKLLEHIHGEFNLARADKMLVLASKLNDKAGKELYEQRLIQLAETRFDLLKIELQLISQNHGLKQLENRLSEIAIERAQEENDVDRQAGDALSLLLAQRLAQGEEEEFEDRDLRLALQLSQQRM</sequence>
<evidence type="ECO:0000313" key="2">
    <source>
        <dbReference type="EMBL" id="CUI17124.1"/>
    </source>
</evidence>
<name>A0A0U5JEA6_9BACT</name>
<dbReference type="PATRIC" id="fig|389348.3.peg.1697"/>
<evidence type="ECO:0000256" key="1">
    <source>
        <dbReference type="SAM" id="Coils"/>
    </source>
</evidence>
<dbReference type="SMART" id="SM00367">
    <property type="entry name" value="LRR_CC"/>
    <property type="match status" value="4"/>
</dbReference>
<evidence type="ECO:0000313" key="3">
    <source>
        <dbReference type="Proteomes" id="UP000069902"/>
    </source>
</evidence>
<feature type="coiled-coil region" evidence="1">
    <location>
        <begin position="262"/>
        <end position="331"/>
    </location>
</feature>
<gene>
    <name evidence="2" type="ORF">PNK_1514</name>
</gene>
<proteinExistence type="predicted"/>
<dbReference type="EMBL" id="LN879502">
    <property type="protein sequence ID" value="CUI17124.1"/>
    <property type="molecule type" value="Genomic_DNA"/>
</dbReference>
<dbReference type="InParanoid" id="A0A0U5JEA6"/>